<dbReference type="PANTHER" id="PTHR10622">
    <property type="entry name" value="HET DOMAIN-CONTAINING PROTEIN"/>
    <property type="match status" value="1"/>
</dbReference>
<dbReference type="PANTHER" id="PTHR10622:SF11">
    <property type="entry name" value="HET-DOMAIN-CONTAINING PROTEIN"/>
    <property type="match status" value="1"/>
</dbReference>
<protein>
    <submittedName>
        <fullName evidence="2">Het-domain protein</fullName>
    </submittedName>
</protein>
<sequence>MRLLQYNPKGEIHLTKEYISDDVPAYAILSHTWGSAEVTFKDLMDARGEDKPGYDKIRFCGKQALRDGLQYFWVDTCCIDKSSSAELQEAINCMYRWYRSAAKCYVYLADVSEPTVHSNDAFSRQPWMPAFRNSRWFTRGWTLQELIAPASVEFFSREGTKLGNKNSLEKAICETTGIPSNALRGSPLSNFSSSQRLSWIEKRNTTKAEDKAYSLLGIFDVQMPLLYGEGREKAFRRLQEEIDKASERGISAHVTPQLQCYKCLYLCLMCGK</sequence>
<organism evidence="2 3">
    <name type="scientific">Fusarium beomiforme</name>
    <dbReference type="NCBI Taxonomy" id="44412"/>
    <lineage>
        <taxon>Eukaryota</taxon>
        <taxon>Fungi</taxon>
        <taxon>Dikarya</taxon>
        <taxon>Ascomycota</taxon>
        <taxon>Pezizomycotina</taxon>
        <taxon>Sordariomycetes</taxon>
        <taxon>Hypocreomycetidae</taxon>
        <taxon>Hypocreales</taxon>
        <taxon>Nectriaceae</taxon>
        <taxon>Fusarium</taxon>
        <taxon>Fusarium burgessii species complex</taxon>
    </lineage>
</organism>
<feature type="domain" description="Heterokaryon incompatibility" evidence="1">
    <location>
        <begin position="26"/>
        <end position="115"/>
    </location>
</feature>
<accession>A0A9P5A4D1</accession>
<reference evidence="2" key="2">
    <citation type="submission" date="2020-02" db="EMBL/GenBank/DDBJ databases">
        <title>Identification and distribution of gene clusters putatively required for synthesis of sphingolipid metabolism inhibitors in phylogenetically diverse species of the filamentous fungus Fusarium.</title>
        <authorList>
            <person name="Kim H.-S."/>
            <person name="Busman M."/>
            <person name="Brown D.W."/>
            <person name="Divon H."/>
            <person name="Uhlig S."/>
            <person name="Proctor R.H."/>
        </authorList>
    </citation>
    <scope>NUCLEOTIDE SEQUENCE</scope>
    <source>
        <strain evidence="2">NRRL 25174</strain>
    </source>
</reference>
<dbReference type="Proteomes" id="UP000730481">
    <property type="component" value="Unassembled WGS sequence"/>
</dbReference>
<dbReference type="InterPro" id="IPR010730">
    <property type="entry name" value="HET"/>
</dbReference>
<reference evidence="2" key="1">
    <citation type="journal article" date="2017" name="Mycologia">
        <title>Fusarium algeriense, sp. nov., a novel toxigenic crown rot pathogen of durum wheat from Algeria is nested in the Fusarium burgessii species complex.</title>
        <authorList>
            <person name="Laraba I."/>
            <person name="Keddad A."/>
            <person name="Boureghda H."/>
            <person name="Abdallah N."/>
            <person name="Vaughan M.M."/>
            <person name="Proctor R.H."/>
            <person name="Busman M."/>
            <person name="O'Donnell K."/>
        </authorList>
    </citation>
    <scope>NUCLEOTIDE SEQUENCE</scope>
    <source>
        <strain evidence="2">NRRL 25174</strain>
    </source>
</reference>
<dbReference type="EMBL" id="PVQB02001478">
    <property type="protein sequence ID" value="KAF4331713.1"/>
    <property type="molecule type" value="Genomic_DNA"/>
</dbReference>
<comment type="caution">
    <text evidence="2">The sequence shown here is derived from an EMBL/GenBank/DDBJ whole genome shotgun (WGS) entry which is preliminary data.</text>
</comment>
<evidence type="ECO:0000313" key="2">
    <source>
        <dbReference type="EMBL" id="KAF4331713.1"/>
    </source>
</evidence>
<evidence type="ECO:0000313" key="3">
    <source>
        <dbReference type="Proteomes" id="UP000730481"/>
    </source>
</evidence>
<proteinExistence type="predicted"/>
<dbReference type="Pfam" id="PF06985">
    <property type="entry name" value="HET"/>
    <property type="match status" value="1"/>
</dbReference>
<keyword evidence="3" id="KW-1185">Reference proteome</keyword>
<dbReference type="OrthoDB" id="674604at2759"/>
<name>A0A9P5A4D1_9HYPO</name>
<evidence type="ECO:0000259" key="1">
    <source>
        <dbReference type="Pfam" id="PF06985"/>
    </source>
</evidence>
<dbReference type="AlphaFoldDB" id="A0A9P5A4D1"/>
<gene>
    <name evidence="2" type="ORF">FBEOM_14521</name>
</gene>